<name>F1TJZ2_RHOHA</name>
<protein>
    <submittedName>
        <fullName evidence="2">Uncharacterized protein</fullName>
    </submittedName>
</protein>
<dbReference type="EMBL" id="ADNW02000019">
    <property type="protein sequence ID" value="EGD22446.1"/>
    <property type="molecule type" value="Genomic_DNA"/>
</dbReference>
<accession>F1TJZ2</accession>
<dbReference type="Proteomes" id="UP000004245">
    <property type="component" value="Unassembled WGS sequence"/>
</dbReference>
<evidence type="ECO:0000313" key="3">
    <source>
        <dbReference type="Proteomes" id="UP000004245"/>
    </source>
</evidence>
<dbReference type="AlphaFoldDB" id="F1TJZ2"/>
<gene>
    <name evidence="2" type="ORF">HMPREF0724_14045</name>
</gene>
<sequence>MFPDRIRTRLVKGALPAPTGSRTPLHRGARRLDSKVRHTRGG</sequence>
<evidence type="ECO:0000313" key="2">
    <source>
        <dbReference type="EMBL" id="EGD22446.1"/>
    </source>
</evidence>
<reference evidence="2" key="1">
    <citation type="submission" date="2011-01" db="EMBL/GenBank/DDBJ databases">
        <authorList>
            <person name="Muzny D."/>
            <person name="Qin X."/>
            <person name="Buhay C."/>
            <person name="Dugan-Rocha S."/>
            <person name="Ding Y."/>
            <person name="Chen G."/>
            <person name="Hawes A."/>
            <person name="Holder M."/>
            <person name="Jhangiani S."/>
            <person name="Johnson A."/>
            <person name="Khan Z."/>
            <person name="Li Z."/>
            <person name="Liu W."/>
            <person name="Liu X."/>
            <person name="Perez L."/>
            <person name="Shen H."/>
            <person name="Wang Q."/>
            <person name="Watt J."/>
            <person name="Xi L."/>
            <person name="Xin Y."/>
            <person name="Zhou J."/>
            <person name="Deng J."/>
            <person name="Jiang H."/>
            <person name="Liu Y."/>
            <person name="Qu J."/>
            <person name="Song X.-Z."/>
            <person name="Zhang L."/>
            <person name="Villasana D."/>
            <person name="Johnson A."/>
            <person name="Liu J."/>
            <person name="Liyanage D."/>
            <person name="Lorensuhewa L."/>
            <person name="Robinson T."/>
            <person name="Song A."/>
            <person name="Song B.-B."/>
            <person name="Dinh H."/>
            <person name="Thornton R."/>
            <person name="Coyle M."/>
            <person name="Francisco L."/>
            <person name="Jackson L."/>
            <person name="Javaid M."/>
            <person name="Korchina V."/>
            <person name="Kovar C."/>
            <person name="Mata R."/>
            <person name="Mathew T."/>
            <person name="Ngo R."/>
            <person name="Nguyen L."/>
            <person name="Nguyen N."/>
            <person name="Okwuonu G."/>
            <person name="Ongeri F."/>
            <person name="Pham C."/>
            <person name="Simmons D."/>
            <person name="Wilczek-Boney K."/>
            <person name="Hale W."/>
            <person name="Jakkamsetti A."/>
            <person name="Pham P."/>
            <person name="Ruth R."/>
            <person name="San Lucas F."/>
            <person name="Warren J."/>
            <person name="Zhang J."/>
            <person name="Zhao Z."/>
            <person name="Zhou C."/>
            <person name="Zhu D."/>
            <person name="Lee S."/>
            <person name="Bess C."/>
            <person name="Blankenburg K."/>
            <person name="Forbes L."/>
            <person name="Fu Q."/>
            <person name="Gubbala S."/>
            <person name="Hirani K."/>
            <person name="Jayaseelan J.C."/>
            <person name="Lara F."/>
            <person name="Munidasa M."/>
            <person name="Palculict T."/>
            <person name="Patil S."/>
            <person name="Pu L.-L."/>
            <person name="Saada N."/>
            <person name="Tang L."/>
            <person name="Weissenberger G."/>
            <person name="Zhu Y."/>
            <person name="Hemphill L."/>
            <person name="Shang Y."/>
            <person name="Youmans B."/>
            <person name="Ayvaz T."/>
            <person name="Ross M."/>
            <person name="Santibanez J."/>
            <person name="Aqrawi P."/>
            <person name="Gross S."/>
            <person name="Joshi V."/>
            <person name="Fowler G."/>
            <person name="Nazareth L."/>
            <person name="Reid J."/>
            <person name="Worley K."/>
            <person name="Petrosino J."/>
            <person name="Highlander S."/>
            <person name="Gibbs R."/>
        </authorList>
    </citation>
    <scope>NUCLEOTIDE SEQUENCE [LARGE SCALE GENOMIC DNA]</scope>
    <source>
        <strain evidence="2">ATCC 33707</strain>
    </source>
</reference>
<dbReference type="HOGENOM" id="CLU_3257037_0_0_11"/>
<organism evidence="2 3">
    <name type="scientific">Prescottella equi ATCC 33707</name>
    <dbReference type="NCBI Taxonomy" id="525370"/>
    <lineage>
        <taxon>Bacteria</taxon>
        <taxon>Bacillati</taxon>
        <taxon>Actinomycetota</taxon>
        <taxon>Actinomycetes</taxon>
        <taxon>Mycobacteriales</taxon>
        <taxon>Nocardiaceae</taxon>
        <taxon>Prescottella</taxon>
    </lineage>
</organism>
<evidence type="ECO:0000256" key="1">
    <source>
        <dbReference type="SAM" id="MobiDB-lite"/>
    </source>
</evidence>
<comment type="caution">
    <text evidence="2">The sequence shown here is derived from an EMBL/GenBank/DDBJ whole genome shotgun (WGS) entry which is preliminary data.</text>
</comment>
<proteinExistence type="predicted"/>
<keyword evidence="3" id="KW-1185">Reference proteome</keyword>
<feature type="region of interest" description="Disordered" evidence="1">
    <location>
        <begin position="1"/>
        <end position="42"/>
    </location>
</feature>